<gene>
    <name evidence="3" type="ORF">CRE_08377</name>
</gene>
<protein>
    <recommendedName>
        <fullName evidence="2">SPK domain-containing protein</fullName>
    </recommendedName>
</protein>
<evidence type="ECO:0000256" key="1">
    <source>
        <dbReference type="SAM" id="Phobius"/>
    </source>
</evidence>
<keyword evidence="1" id="KW-0472">Membrane</keyword>
<feature type="transmembrane region" description="Helical" evidence="1">
    <location>
        <begin position="12"/>
        <end position="33"/>
    </location>
</feature>
<dbReference type="EMBL" id="DS268463">
    <property type="protein sequence ID" value="EFP06550.1"/>
    <property type="molecule type" value="Genomic_DNA"/>
</dbReference>
<dbReference type="Pfam" id="PF04435">
    <property type="entry name" value="SPK"/>
    <property type="match status" value="2"/>
</dbReference>
<reference evidence="3" key="1">
    <citation type="submission" date="2007-07" db="EMBL/GenBank/DDBJ databases">
        <title>PCAP assembly of the Caenorhabditis remanei genome.</title>
        <authorList>
            <consortium name="The Caenorhabditis remanei Sequencing Consortium"/>
            <person name="Wilson R.K."/>
        </authorList>
    </citation>
    <scope>NUCLEOTIDE SEQUENCE [LARGE SCALE GENOMIC DNA]</scope>
    <source>
        <strain evidence="3">PB4641</strain>
    </source>
</reference>
<organism evidence="4">
    <name type="scientific">Caenorhabditis remanei</name>
    <name type="common">Caenorhabditis vulgaris</name>
    <dbReference type="NCBI Taxonomy" id="31234"/>
    <lineage>
        <taxon>Eukaryota</taxon>
        <taxon>Metazoa</taxon>
        <taxon>Ecdysozoa</taxon>
        <taxon>Nematoda</taxon>
        <taxon>Chromadorea</taxon>
        <taxon>Rhabditida</taxon>
        <taxon>Rhabditina</taxon>
        <taxon>Rhabditomorpha</taxon>
        <taxon>Rhabditoidea</taxon>
        <taxon>Rhabditidae</taxon>
        <taxon>Peloderinae</taxon>
        <taxon>Caenorhabditis</taxon>
    </lineage>
</organism>
<dbReference type="OrthoDB" id="10254737at2759"/>
<evidence type="ECO:0000259" key="2">
    <source>
        <dbReference type="Pfam" id="PF04435"/>
    </source>
</evidence>
<dbReference type="InterPro" id="IPR006570">
    <property type="entry name" value="SPK_dom"/>
</dbReference>
<sequence>MVIEEFESYSHLYFILSVTFIEFVNFFVKLLILDTIEAKMDSMNLYNFIYDKCKNACTFLSLKEICDAYNQPPRIKLESIDDLYNQVLHELTHNGCLQCLRTRSILKILHTLRIPMDPNFSKKSITNYYILTDNTHRIVLCEDSRGDVVTGKADYTRPLVEYENQHDLLCFLAEYSITVSVPLSTKELATEYLKRNKSALPVDDLAMQMEMVKPAMMKEHKYFFHTRIQMAFVTQYPVNEALKKKMRVHGEGIMDDDVIIKYVSHDRKVRLEKPNSSKTASGVKSRIEFFGRLEPQKRGTRNRIKMKTRYEPYYVKLEHGGGHSVKTSSNTANNVSHLMASEINPGELYLDILDQNFCKTQEDLKKRKEILQSFMKTWFIVPGLSLNQHQQETEQLRLPVSQFDDDSSHVQSQIDDSSCKEALPSLETSGPAPTLLKQNNDHVGMIPGCEIQNLCRPPCLPADMTIDHQTSILPMDEAVAPYKTVNLTTILSRTYTDPQVSLQQKFLANSQNYRGRRMQTVYGTQEFLHHLYATLILFAAPNSSEVRIKFRNLMNQISPRNVTQIKTIKSALHLSLRKVMGSASTNRDVPQSVEVIQALNSFLDLIKSLDLSPLLSLENYILKLVEEQRPLKNDAVLILGCSAIFAKRAVASKTGSLAAVSCAKHDKKEQKMKVIPHNSPTTRPFDTNRSLILPICSWKYIFLERGYDVKYVKIKGASWASQNDAVLILGCSAIANRGVAAQKESFAAMLCVNHYR</sequence>
<evidence type="ECO:0000313" key="4">
    <source>
        <dbReference type="Proteomes" id="UP000008281"/>
    </source>
</evidence>
<dbReference type="eggNOG" id="KOG1467">
    <property type="taxonomic scope" value="Eukaryota"/>
</dbReference>
<feature type="domain" description="SPK" evidence="2">
    <location>
        <begin position="168"/>
        <end position="269"/>
    </location>
</feature>
<feature type="domain" description="SPK" evidence="2">
    <location>
        <begin position="46"/>
        <end position="139"/>
    </location>
</feature>
<dbReference type="HOGENOM" id="CLU_368520_0_0_1"/>
<keyword evidence="4" id="KW-1185">Reference proteome</keyword>
<dbReference type="AlphaFoldDB" id="E3MPE9"/>
<dbReference type="Proteomes" id="UP000008281">
    <property type="component" value="Unassembled WGS sequence"/>
</dbReference>
<keyword evidence="1" id="KW-1133">Transmembrane helix</keyword>
<evidence type="ECO:0000313" key="3">
    <source>
        <dbReference type="EMBL" id="EFP06550.1"/>
    </source>
</evidence>
<keyword evidence="1" id="KW-0812">Transmembrane</keyword>
<proteinExistence type="predicted"/>
<dbReference type="InParanoid" id="E3MPE9"/>
<accession>E3MPE9</accession>
<dbReference type="STRING" id="31234.E3MPE9"/>
<name>E3MPE9_CAERE</name>